<organism evidence="2 3">
    <name type="scientific">Candidatus Parvarchaeum acidophilus ARMAN-5</name>
    <dbReference type="NCBI Taxonomy" id="662762"/>
    <lineage>
        <taxon>Archaea</taxon>
        <taxon>Candidatus Parvarchaeota</taxon>
        <taxon>Candidatus Parvarchaeum</taxon>
    </lineage>
</organism>
<protein>
    <submittedName>
        <fullName evidence="2">Uncharacterized protein</fullName>
    </submittedName>
</protein>
<feature type="transmembrane region" description="Helical" evidence="1">
    <location>
        <begin position="15"/>
        <end position="40"/>
    </location>
</feature>
<evidence type="ECO:0000313" key="3">
    <source>
        <dbReference type="Proteomes" id="UP000009376"/>
    </source>
</evidence>
<keyword evidence="1" id="KW-0812">Transmembrane</keyword>
<accession>D6GUX2</accession>
<dbReference type="Proteomes" id="UP000009376">
    <property type="component" value="Unassembled WGS sequence"/>
</dbReference>
<feature type="transmembrane region" description="Helical" evidence="1">
    <location>
        <begin position="90"/>
        <end position="115"/>
    </location>
</feature>
<proteinExistence type="predicted"/>
<feature type="transmembrane region" description="Helical" evidence="1">
    <location>
        <begin position="61"/>
        <end position="84"/>
    </location>
</feature>
<evidence type="ECO:0000256" key="1">
    <source>
        <dbReference type="SAM" id="Phobius"/>
    </source>
</evidence>
<gene>
    <name evidence="2" type="ORF">BJBARM5_0271</name>
</gene>
<reference evidence="2 3" key="1">
    <citation type="journal article" date="2010" name="Proc. Natl. Acad. Sci. U.S.A.">
        <title>Enigmatic, ultrasmall, uncultivated Archaea.</title>
        <authorList>
            <person name="Baker B.J."/>
            <person name="Comolli L.R."/>
            <person name="Dick G.J."/>
            <person name="Hauser L.J."/>
            <person name="Hyatt D."/>
            <person name="Dill B.D."/>
            <person name="Land M.L."/>
            <person name="Verberkmoes N.C."/>
            <person name="Hettich R.L."/>
            <person name="Banfield J.F."/>
        </authorList>
    </citation>
    <scope>NUCLEOTIDE SEQUENCE [LARGE SCALE GENOMIC DNA]</scope>
</reference>
<sequence>MSSAVLISLSSVNPLAGFIIPLILIILVSILLVVSLVFSFKRFYSNRVANIQRISLFKSNWWRVGVLFLMNSILTAFLIAGLFFSQQNELYFFLYGLLITLIVSEIFIISIFTLLSRKQSNTSSHV</sequence>
<evidence type="ECO:0000313" key="2">
    <source>
        <dbReference type="EMBL" id="EFD93016.1"/>
    </source>
</evidence>
<dbReference type="AlphaFoldDB" id="D6GUX2"/>
<keyword evidence="1" id="KW-0472">Membrane</keyword>
<dbReference type="EMBL" id="GG745548">
    <property type="protein sequence ID" value="EFD93016.1"/>
    <property type="molecule type" value="Genomic_DNA"/>
</dbReference>
<keyword evidence="1" id="KW-1133">Transmembrane helix</keyword>
<name>D6GUX2_PARA5</name>